<reference evidence="1 2" key="1">
    <citation type="journal article" date="2019" name="Commun. Biol.">
        <title>The bagworm genome reveals a unique fibroin gene that provides high tensile strength.</title>
        <authorList>
            <person name="Kono N."/>
            <person name="Nakamura H."/>
            <person name="Ohtoshi R."/>
            <person name="Tomita M."/>
            <person name="Numata K."/>
            <person name="Arakawa K."/>
        </authorList>
    </citation>
    <scope>NUCLEOTIDE SEQUENCE [LARGE SCALE GENOMIC DNA]</scope>
</reference>
<dbReference type="Proteomes" id="UP000299102">
    <property type="component" value="Unassembled WGS sequence"/>
</dbReference>
<evidence type="ECO:0000313" key="1">
    <source>
        <dbReference type="EMBL" id="GBP23859.1"/>
    </source>
</evidence>
<dbReference type="AlphaFoldDB" id="A0A4C1UBZ0"/>
<evidence type="ECO:0000313" key="2">
    <source>
        <dbReference type="Proteomes" id="UP000299102"/>
    </source>
</evidence>
<accession>A0A4C1UBZ0</accession>
<name>A0A4C1UBZ0_EUMVA</name>
<keyword evidence="2" id="KW-1185">Reference proteome</keyword>
<organism evidence="1 2">
    <name type="scientific">Eumeta variegata</name>
    <name type="common">Bagworm moth</name>
    <name type="synonym">Eumeta japonica</name>
    <dbReference type="NCBI Taxonomy" id="151549"/>
    <lineage>
        <taxon>Eukaryota</taxon>
        <taxon>Metazoa</taxon>
        <taxon>Ecdysozoa</taxon>
        <taxon>Arthropoda</taxon>
        <taxon>Hexapoda</taxon>
        <taxon>Insecta</taxon>
        <taxon>Pterygota</taxon>
        <taxon>Neoptera</taxon>
        <taxon>Endopterygota</taxon>
        <taxon>Lepidoptera</taxon>
        <taxon>Glossata</taxon>
        <taxon>Ditrysia</taxon>
        <taxon>Tineoidea</taxon>
        <taxon>Psychidae</taxon>
        <taxon>Oiketicinae</taxon>
        <taxon>Eumeta</taxon>
    </lineage>
</organism>
<protein>
    <submittedName>
        <fullName evidence="1">Uncharacterized protein</fullName>
    </submittedName>
</protein>
<proteinExistence type="predicted"/>
<dbReference type="EMBL" id="BGZK01000154">
    <property type="protein sequence ID" value="GBP23859.1"/>
    <property type="molecule type" value="Genomic_DNA"/>
</dbReference>
<comment type="caution">
    <text evidence="1">The sequence shown here is derived from an EMBL/GenBank/DDBJ whole genome shotgun (WGS) entry which is preliminary data.</text>
</comment>
<sequence>MTKTSRPYSGVNYEHTGTAISFCPRLTVIWCVLRGVTFDNDSSYTFADSLLLRGLISDPIESRAAVLAMIKKKFLLQRFPLSLEPKTLTFGSDPSRAVDSRALIGTSHSVKFRPPRGHCTFYARTPIL</sequence>
<gene>
    <name evidence="1" type="ORF">EVAR_86236_1</name>
</gene>